<feature type="domain" description="Protein NO VEIN C-terminal" evidence="2">
    <location>
        <begin position="3119"/>
        <end position="3219"/>
    </location>
</feature>
<feature type="compositionally biased region" description="Polar residues" evidence="1">
    <location>
        <begin position="2890"/>
        <end position="2902"/>
    </location>
</feature>
<reference evidence="4 5" key="1">
    <citation type="submission" date="2024-04" db="EMBL/GenBank/DDBJ databases">
        <authorList>
            <consortium name="Genoscope - CEA"/>
            <person name="William W."/>
        </authorList>
    </citation>
    <scope>NUCLEOTIDE SEQUENCE [LARGE SCALE GENOMIC DNA]</scope>
</reference>
<feature type="compositionally biased region" description="Low complexity" evidence="1">
    <location>
        <begin position="3046"/>
        <end position="3060"/>
    </location>
</feature>
<dbReference type="Pfam" id="PF25794">
    <property type="entry name" value="SACS"/>
    <property type="match status" value="1"/>
</dbReference>
<feature type="region of interest" description="Disordered" evidence="1">
    <location>
        <begin position="777"/>
        <end position="803"/>
    </location>
</feature>
<evidence type="ECO:0000313" key="5">
    <source>
        <dbReference type="Proteomes" id="UP001497497"/>
    </source>
</evidence>
<feature type="compositionally biased region" description="Basic and acidic residues" evidence="1">
    <location>
        <begin position="2939"/>
        <end position="2948"/>
    </location>
</feature>
<dbReference type="InterPro" id="IPR058210">
    <property type="entry name" value="SACS/Nov_dom"/>
</dbReference>
<feature type="region of interest" description="Disordered" evidence="1">
    <location>
        <begin position="2785"/>
        <end position="3065"/>
    </location>
</feature>
<name>A0AAV2IB76_LYMST</name>
<feature type="region of interest" description="Disordered" evidence="1">
    <location>
        <begin position="418"/>
        <end position="438"/>
    </location>
</feature>
<dbReference type="InterPro" id="IPR036890">
    <property type="entry name" value="HATPase_C_sf"/>
</dbReference>
<feature type="compositionally biased region" description="Acidic residues" evidence="1">
    <location>
        <begin position="1224"/>
        <end position="1256"/>
    </location>
</feature>
<organism evidence="4 5">
    <name type="scientific">Lymnaea stagnalis</name>
    <name type="common">Great pond snail</name>
    <name type="synonym">Helix stagnalis</name>
    <dbReference type="NCBI Taxonomy" id="6523"/>
    <lineage>
        <taxon>Eukaryota</taxon>
        <taxon>Metazoa</taxon>
        <taxon>Spiralia</taxon>
        <taxon>Lophotrochozoa</taxon>
        <taxon>Mollusca</taxon>
        <taxon>Gastropoda</taxon>
        <taxon>Heterobranchia</taxon>
        <taxon>Euthyneura</taxon>
        <taxon>Panpulmonata</taxon>
        <taxon>Hygrophila</taxon>
        <taxon>Lymnaeoidea</taxon>
        <taxon>Lymnaeidae</taxon>
        <taxon>Lymnaea</taxon>
    </lineage>
</organism>
<accession>A0AAV2IB76</accession>
<evidence type="ECO:0000256" key="1">
    <source>
        <dbReference type="SAM" id="MobiDB-lite"/>
    </source>
</evidence>
<sequence>MNIEANKAALKDIVINFLKTCPENKCKKQTFWNRINVFQKKPFQCQDYGVTKMQAVLKEFEDVIEIDNKYIVLKKVRGKKEVVVTDSDDETDSNNSAQKQSSTQSRSASIPLKSRQNQPGSEMPTRISDESVRDKIISVLEAENGQCGLWKFMDCYRRKYGELCNLEKQIQINSDILIMKQDVVYLLMDSKQSSSYQKGSLTFTSSKVKPPSWGSGLQKGHIIFLDSDEETDSDEASVSSQNSSKPKTSGFIPLSGPPQNQGQLSHQRYGLLSQEQAGQQQYFSSPGMHLLGMPFQATAMPMQAPGMNFKGSGVNMQAPRNQPVSLLGMPTLQNTSQSMAQNFLTNFKPLLPQPPVNNYPSHQLEFSGNGQPANPFLVREQPANPFLVREQPANPFLVHDYKEVIDLTQSEDRISLPEKAPSEWPKPTVKSGPPPGTKITDEVKEIVIRPIPLRRGIRLTTEEVNLKIQEYIDLLSGAMEHVSQERVEAIILQIYQVRNFRDLNLNEKSIGYMPAMKEHSMLLGRVNAYIQAFVWSRSLSTLYELKESCREFHPKRKDFDHLKLGPLQKLPTVYDTFKFPFDEYIPEITSADLMEQLNNFLSSTNTWTKQVSMEDFMKYLMTVYNVSSAYSLGIRLRSLPLAIQMLKKSKRDAANTRRDVIENLKEILQRDLHEAFKKFRASILQTSKDGLELRLHYMNLTPEVALREIFTKFEILGHLFVNSSSPHQRKVEKLMKHFDHFVKSVLDVPIPRMLFHLSVTMSNLEVQQSATEFLEEQTRQQQAQEAASHVQQQQAEKKVPPPKGSLTEKLLLYVNKCLEQGTLKLSHLQRIETKTLEDFGFASFQELGYGTFLDFIHSEGKIKKVLEECGGTMLGSGAGGHEHESMFRPSQMEILEFICQTKSAGITLVPQVENSICEQFHVNDLRHLGHGNITRLCSVAEKPGKHSSKEYHAYFEAALCGKSCPTTRSHGQVGIHGSLTKETAMACLTACPLLEDLAEWSHWSLVFQPQHGRLRDFIEKYGGLKTITLEGGRKTATSDFKALEVEPGKFLKICSSSTNEHFRRALEAGDPSASAGHLVSIIVANKGLESTPLALLSNHVKSKLISLHALSSAHSTPGGPPLVDTLDLAVQFVTDFLLRLPLRICAAIANQVLLEPLSQVVGSAKSKNIIIQACRTPWQQRRLELLGCLLGLTEWTTSLQKRFEFPLHCVVENKPDELLGQPEDTAEDEELEEEESNGEESDSDEIDDILSGDEESPDKAPQVDTGNEADSVECKNKQGLNKDELVDLKESQDCTNILEQDISKHLDDVDKKKEARESEELISNGGLKESEVNKSEQAMELEISAQEDVKNYPEQAERSTDTKDTEHEEVSTEKKDPEQDEVSTDANETEHEEGYKNTDEETTMETVDETECTKELTKEEKCRLIVEDIRREEFGVGIHLDETGRKLMLKQQERQGRSLQRLSKDLYSKETHFVLELIQNADDNSYAEDILPSVKFVIDHTGVTVLNNELGFEEKNIRAICDVGKSTKSKHNYGYIGQKGIGFKSVFRVTGCPEVHSNGFHIYFDVNSGPMGYILPHWSEETEHDDSWQTKIALPWTEDIKQQVQTHAARFNDIQPSLLLFLHRLKEISIDNKVEGAEIFMKRQDFPNGEIQITHSHGTDRWLVLRKILDASNVSLQAKSGVEVESTEIALAFPLKDKMFTIHSQVKPEKLPVFAFLPLRSYGFRFIVQGDFDVPSSREDVDRDSSWNQWLRNEIHVLFIEALEAFKAREDLTPIEALILYLQFIPLEGEVMGFFKPVASHILAQLKAKECIPVLTSDKNSIQWKMPSKTVVTHDSLVLEIVSPELLQRHLDLHYLHPDVAAVLNEPLTQALGIESVTTEHLLHIGRSIGQNWSNDSADHVTQIAKWLACVYRSLDDFQENTHILEALNKMRIIPLSSGNLVSLSDVTVFLLTDGHGKSVAEKQKKQGNMKDPLLELKKDLNLVHSDLTNTSDDEVNSQVIKLLIKMGIKQLTAHDLIHSHIMPVLKSDLWKDKHRNILVSYLVYIKMEMERNSSLVDMAELCSVVRLATNHGIKSPSEEAVHFSTAYGNRIDLNTTFPGMSWTLVDSAYLPIPATQHDVQSWHTFLSSLGVTDFLSVQKVERTFDKSNIHQTPWSAFKEIWPDSPDGYAVTDFQCDEFHKLVTANQKPDGLYQQMVQLFERLAAEWDGFYKRYESTQLKSGSGHVLKDSIQTSFAINLKSLIWVPTYALSVDVFDEGKRVEAQDSHTLQSPAELYVKDDQIKRLLAYTVKYLDVPMVKSSAFVSFLQIKSKVTLEKVKSALISWCERDKDLPDVPKIFCTTSWHVFELYGYLSEELSNKDAQDLFHNHPVIFVPVSDQKSKFAAGKMMKREEVWWSDPTGLFTRYQESLELYKSPLSKFKILQGLYQHLEEMFFRTVRVEHEPNTLQLAELLKHIATVKSLSEDEVLADTLFLFSKIGSDLSMASSKTAEVQTLGAMKAGMYLPKVVELLTKAAVFPTKLDQWVSLTDLPMIADSAELEEMFIKKPGVHFLQLEVKGTGQAWDRNARTSAAKNVVDKGSLEFFLSLFKEIKPLTDCVKLEEITPGFQQCNTGQTYLHNIVGLLQRYLYFTYPDVYRQFKSKKAATLKELIFSQVERLEARYELIDRSDICEIRDEKCIVKGKCFYFHEKYVSSQLEINKEVAKFFSEGNEKCFKELRSFLSQAVPIIDGKSEETIESLLGRQQVLIGTLPPEEEVWEVPLPVIPVIPEPEPEMMVYGQGFARSGQQGEIAASGDTENQGIKSWPPRSGLDREQNNQSMKFKKDMSKAPSGIWPPPQAPGRPNVSKLPSNIKFETLSESQDGSSVDGTGHSVEKGSSSSGGHTREGRPTDGQSFSRQVSADQSTKRPEGQGSRQGDGSTQNLDGAPQKSRQGDGSNRGRQVEGADQRSHQVQGSTDRPTSGDSTQQKGEDSQHKTVADGDNTMTGEKRKRKLTEGSSQDDNMVFKRRNSAEDPNPNLELGVSDTTLVPRAEEQRSVVGWGEPLPKSTSSSREVTPSSSSSNQDIRKVGKNKGMLHFSIPLWNESNEDIVYTELARGDTLTLPPKQLEPEAHDRDIGLWGEMLVLDYLIRQKDTNSNIEAVLWANADGEKGLPFDFEIVYKTDDPEKLHSVFVEVKATLSWDKEVFHVSSKQMEFALMQKEQYEIYRVYGAGNSNPKLVRIENIAERMRVKQIHLFMVI</sequence>
<feature type="compositionally biased region" description="Polar residues" evidence="1">
    <location>
        <begin position="2949"/>
        <end position="2966"/>
    </location>
</feature>
<evidence type="ECO:0000259" key="3">
    <source>
        <dbReference type="Pfam" id="PF25794"/>
    </source>
</evidence>
<feature type="compositionally biased region" description="Basic and acidic residues" evidence="1">
    <location>
        <begin position="1307"/>
        <end position="1319"/>
    </location>
</feature>
<comment type="caution">
    <text evidence="4">The sequence shown here is derived from an EMBL/GenBank/DDBJ whole genome shotgun (WGS) entry which is preliminary data.</text>
</comment>
<dbReference type="PANTHER" id="PTHR32387:SF0">
    <property type="entry name" value="PROTEIN NO VEIN"/>
    <property type="match status" value="1"/>
</dbReference>
<feature type="compositionally biased region" description="Polar residues" evidence="1">
    <location>
        <begin position="97"/>
        <end position="120"/>
    </location>
</feature>
<feature type="compositionally biased region" description="Acidic residues" evidence="1">
    <location>
        <begin position="1400"/>
        <end position="1410"/>
    </location>
</feature>
<feature type="compositionally biased region" description="Polar residues" evidence="1">
    <location>
        <begin position="2856"/>
        <end position="2866"/>
    </location>
</feature>
<feature type="region of interest" description="Disordered" evidence="1">
    <location>
        <begin position="229"/>
        <end position="265"/>
    </location>
</feature>
<feature type="compositionally biased region" description="Polar residues" evidence="1">
    <location>
        <begin position="2911"/>
        <end position="2938"/>
    </location>
</feature>
<feature type="compositionally biased region" description="Basic and acidic residues" evidence="1">
    <location>
        <begin position="1388"/>
        <end position="1399"/>
    </location>
</feature>
<feature type="region of interest" description="Disordered" evidence="1">
    <location>
        <begin position="84"/>
        <end position="128"/>
    </location>
</feature>
<feature type="region of interest" description="Disordered" evidence="1">
    <location>
        <begin position="1307"/>
        <end position="1412"/>
    </location>
</feature>
<dbReference type="Pfam" id="PF13020">
    <property type="entry name" value="NOV_C"/>
    <property type="match status" value="1"/>
</dbReference>
<dbReference type="Proteomes" id="UP001497497">
    <property type="component" value="Unassembled WGS sequence"/>
</dbReference>
<feature type="region of interest" description="Disordered" evidence="1">
    <location>
        <begin position="1216"/>
        <end position="1276"/>
    </location>
</feature>
<evidence type="ECO:0000259" key="2">
    <source>
        <dbReference type="Pfam" id="PF13020"/>
    </source>
</evidence>
<dbReference type="InterPro" id="IPR052957">
    <property type="entry name" value="Auxin_embryo_med"/>
</dbReference>
<dbReference type="NCBIfam" id="NF047352">
    <property type="entry name" value="P_loop_sacsin"/>
    <property type="match status" value="1"/>
</dbReference>
<keyword evidence="5" id="KW-1185">Reference proteome</keyword>
<gene>
    <name evidence="4" type="ORF">GSLYS_00017605001</name>
</gene>
<dbReference type="PANTHER" id="PTHR32387">
    <property type="entry name" value="WU:FJ29H11"/>
    <property type="match status" value="1"/>
</dbReference>
<dbReference type="EMBL" id="CAXITT010000596">
    <property type="protein sequence ID" value="CAL1544092.1"/>
    <property type="molecule type" value="Genomic_DNA"/>
</dbReference>
<feature type="compositionally biased region" description="Basic and acidic residues" evidence="1">
    <location>
        <begin position="2967"/>
        <end position="2977"/>
    </location>
</feature>
<evidence type="ECO:0008006" key="6">
    <source>
        <dbReference type="Google" id="ProtNLM"/>
    </source>
</evidence>
<evidence type="ECO:0000313" key="4">
    <source>
        <dbReference type="EMBL" id="CAL1544092.1"/>
    </source>
</evidence>
<dbReference type="SUPFAM" id="SSF55874">
    <property type="entry name" value="ATPase domain of HSP90 chaperone/DNA topoisomerase II/histidine kinase"/>
    <property type="match status" value="1"/>
</dbReference>
<feature type="compositionally biased region" description="Basic and acidic residues" evidence="1">
    <location>
        <begin position="1347"/>
        <end position="1377"/>
    </location>
</feature>
<proteinExistence type="predicted"/>
<dbReference type="Gene3D" id="3.30.565.10">
    <property type="entry name" value="Histidine kinase-like ATPase, C-terminal domain"/>
    <property type="match status" value="1"/>
</dbReference>
<dbReference type="InterPro" id="IPR024975">
    <property type="entry name" value="NOV_C"/>
</dbReference>
<protein>
    <recommendedName>
        <fullName evidence="6">Protein NO VEIN C-terminal domain-containing protein</fullName>
    </recommendedName>
</protein>
<feature type="domain" description="Sacsin/Nov" evidence="3">
    <location>
        <begin position="1467"/>
        <end position="1567"/>
    </location>
</feature>